<dbReference type="EMBL" id="JAAGMS010000378">
    <property type="protein sequence ID" value="NEC03079.1"/>
    <property type="molecule type" value="Genomic_DNA"/>
</dbReference>
<dbReference type="Gene3D" id="3.30.40.250">
    <property type="match status" value="1"/>
</dbReference>
<protein>
    <submittedName>
        <fullName evidence="2">TOMM leader peptide-binding protein</fullName>
    </submittedName>
</protein>
<evidence type="ECO:0000259" key="1">
    <source>
        <dbReference type="PROSITE" id="PS51664"/>
    </source>
</evidence>
<name>A0A7K3RLR0_STRAQ</name>
<proteinExistence type="predicted"/>
<dbReference type="InterPro" id="IPR003776">
    <property type="entry name" value="YcaO-like_dom"/>
</dbReference>
<feature type="domain" description="YcaO" evidence="1">
    <location>
        <begin position="243"/>
        <end position="643"/>
    </location>
</feature>
<dbReference type="RefSeq" id="WP_164270223.1">
    <property type="nucleotide sequence ID" value="NZ_JAAGMS010000378.1"/>
</dbReference>
<dbReference type="AlphaFoldDB" id="A0A7K3RLR0"/>
<evidence type="ECO:0000313" key="3">
    <source>
        <dbReference type="Proteomes" id="UP000470951"/>
    </source>
</evidence>
<dbReference type="Proteomes" id="UP000470951">
    <property type="component" value="Unassembled WGS sequence"/>
</dbReference>
<dbReference type="Pfam" id="PF02624">
    <property type="entry name" value="YcaO"/>
    <property type="match status" value="1"/>
</dbReference>
<dbReference type="Gene3D" id="3.40.50.720">
    <property type="entry name" value="NAD(P)-binding Rossmann-like Domain"/>
    <property type="match status" value="1"/>
</dbReference>
<reference evidence="2 3" key="1">
    <citation type="submission" date="2020-01" db="EMBL/GenBank/DDBJ databases">
        <title>Insect and environment-associated Actinomycetes.</title>
        <authorList>
            <person name="Currrie C."/>
            <person name="Chevrette M."/>
            <person name="Carlson C."/>
            <person name="Stubbendieck R."/>
            <person name="Wendt-Pienkowski E."/>
        </authorList>
    </citation>
    <scope>NUCLEOTIDE SEQUENCE [LARGE SCALE GENOMIC DNA]</scope>
    <source>
        <strain evidence="2 3">SID7903</strain>
    </source>
</reference>
<sequence length="643" mass="69652">MAENPTTVVCAPALSDDAGTEWRAVLEPLGAFGDGTVGANLGWDLDWEREQLRSADGREHLSVRVYGDEVLVGPRWVPGTDSGCAGCAELRSRLVIDHPLTDDLSRPTSRVAPRRPFLPELTRAALARLADRPLGPGELYAVGARGTRTHRVPRHFACPLCAPEIPEHPVGRPPEPLALRPRPAAADNPGRAAAGAGLVRPGALRSRLVDPRFGPVLAQQRELLAPFAMSMALQPDAVALGYARETTFARADPIAILEVYERLSGFPHQAPLVEGVSYAELVRTEGGAEVAIRPAEFGEYTEEQAARPTARIERVTDDTPMDWAWGHDLADGRPRLVPAELAFFQYDYRYGRQQRAARRHGAPPRRHLYQESSSGCAVGSCLEEAALYSLLELAERDAFLISFHRALPLPEITHSSITDPVARGLLATAASRGFRVHLLRATQDIDLPVVWAMAVNTRAPFPATFSAAGSGIDPVSALRGALWEVTQMATERLTWDRSDAEPMLADPWLVDEMDDHLRLYALPEMKARVTAVLGGPEMSLSEAFEGWPDRLEQAAGGDVLGALDYVRGRYADAGLDRIVLVDSTTRDHADIGLAAARAVVPGIVPMCFGQAQQRVAGLPRLEAALVGTPSGKLSPPYDPHAFP</sequence>
<dbReference type="PANTHER" id="PTHR37809:SF1">
    <property type="entry name" value="RIBOSOMAL PROTEIN S12 METHYLTHIOTRANSFERASE ACCESSORY FACTOR YCAO"/>
    <property type="match status" value="1"/>
</dbReference>
<organism evidence="2 3">
    <name type="scientific">Streptomyces anulatus</name>
    <name type="common">Streptomyces chrysomallus</name>
    <dbReference type="NCBI Taxonomy" id="1892"/>
    <lineage>
        <taxon>Bacteria</taxon>
        <taxon>Bacillati</taxon>
        <taxon>Actinomycetota</taxon>
        <taxon>Actinomycetes</taxon>
        <taxon>Kitasatosporales</taxon>
        <taxon>Streptomycetaceae</taxon>
        <taxon>Streptomyces</taxon>
    </lineage>
</organism>
<accession>A0A7K3RLR0</accession>
<dbReference type="PROSITE" id="PS51664">
    <property type="entry name" value="YCAO"/>
    <property type="match status" value="1"/>
</dbReference>
<dbReference type="NCBIfam" id="TIGR03882">
    <property type="entry name" value="cyclo_dehyd_2"/>
    <property type="match status" value="1"/>
</dbReference>
<dbReference type="InterPro" id="IPR022291">
    <property type="entry name" value="Bacteriocin_synth_cyclodeHase"/>
</dbReference>
<comment type="caution">
    <text evidence="2">The sequence shown here is derived from an EMBL/GenBank/DDBJ whole genome shotgun (WGS) entry which is preliminary data.</text>
</comment>
<dbReference type="Gene3D" id="3.30.1330.230">
    <property type="match status" value="1"/>
</dbReference>
<gene>
    <name evidence="2" type="ORF">G3I58_34630</name>
</gene>
<dbReference type="PANTHER" id="PTHR37809">
    <property type="entry name" value="RIBOSOMAL PROTEIN S12 METHYLTHIOTRANSFERASE ACCESSORY FACTOR YCAO"/>
    <property type="match status" value="1"/>
</dbReference>
<evidence type="ECO:0000313" key="2">
    <source>
        <dbReference type="EMBL" id="NEC03079.1"/>
    </source>
</evidence>